<evidence type="ECO:0000313" key="3">
    <source>
        <dbReference type="Proteomes" id="UP000031967"/>
    </source>
</evidence>
<name>A0ABR5ACH8_9BACL</name>
<dbReference type="Proteomes" id="UP000031967">
    <property type="component" value="Unassembled WGS sequence"/>
</dbReference>
<sequence>MAIWIAICAAAAPAFMLVASWGFPALRGWIEGAALACAFLFAVLTATYVVSVLDRGVMPVQDLRPLLSNRWWQASAAYLAIYGIYKLALGWLQLFRE</sequence>
<keyword evidence="3" id="KW-1185">Reference proteome</keyword>
<proteinExistence type="predicted"/>
<keyword evidence="1" id="KW-0812">Transmembrane</keyword>
<feature type="transmembrane region" description="Helical" evidence="1">
    <location>
        <begin position="74"/>
        <end position="94"/>
    </location>
</feature>
<reference evidence="2 3" key="1">
    <citation type="submission" date="2014-12" db="EMBL/GenBank/DDBJ databases">
        <title>Draft genome sequence of Paenibacillus kamchatkensis strain B-2647.</title>
        <authorList>
            <person name="Karlyshev A.V."/>
            <person name="Kudryashova E.B."/>
        </authorList>
    </citation>
    <scope>NUCLEOTIDE SEQUENCE [LARGE SCALE GENOMIC DNA]</scope>
    <source>
        <strain evidence="2 3">VKM B-2647</strain>
    </source>
</reference>
<dbReference type="RefSeq" id="WP_041050538.1">
    <property type="nucleotide sequence ID" value="NZ_JXAK01000052.1"/>
</dbReference>
<gene>
    <name evidence="2" type="ORF">SD70_24425</name>
</gene>
<keyword evidence="1" id="KW-0472">Membrane</keyword>
<evidence type="ECO:0000256" key="1">
    <source>
        <dbReference type="SAM" id="Phobius"/>
    </source>
</evidence>
<protein>
    <submittedName>
        <fullName evidence="2">Uncharacterized protein</fullName>
    </submittedName>
</protein>
<comment type="caution">
    <text evidence="2">The sequence shown here is derived from an EMBL/GenBank/DDBJ whole genome shotgun (WGS) entry which is preliminary data.</text>
</comment>
<keyword evidence="1" id="KW-1133">Transmembrane helix</keyword>
<dbReference type="EMBL" id="JXAK01000052">
    <property type="protein sequence ID" value="KIL38754.1"/>
    <property type="molecule type" value="Genomic_DNA"/>
</dbReference>
<evidence type="ECO:0000313" key="2">
    <source>
        <dbReference type="EMBL" id="KIL38754.1"/>
    </source>
</evidence>
<organism evidence="2 3">
    <name type="scientific">Gordoniibacillus kamchatkensis</name>
    <dbReference type="NCBI Taxonomy" id="1590651"/>
    <lineage>
        <taxon>Bacteria</taxon>
        <taxon>Bacillati</taxon>
        <taxon>Bacillota</taxon>
        <taxon>Bacilli</taxon>
        <taxon>Bacillales</taxon>
        <taxon>Paenibacillaceae</taxon>
        <taxon>Gordoniibacillus</taxon>
    </lineage>
</organism>
<accession>A0ABR5ACH8</accession>
<feature type="transmembrane region" description="Helical" evidence="1">
    <location>
        <begin position="32"/>
        <end position="53"/>
    </location>
</feature>